<evidence type="ECO:0000259" key="4">
    <source>
        <dbReference type="Pfam" id="PF07589"/>
    </source>
</evidence>
<dbReference type="InterPro" id="IPR013424">
    <property type="entry name" value="Ice-binding_C"/>
</dbReference>
<gene>
    <name evidence="5" type="ORF">GGR46_000051</name>
</gene>
<dbReference type="Pfam" id="PF07589">
    <property type="entry name" value="PEP-CTERM"/>
    <property type="match status" value="1"/>
</dbReference>
<feature type="region of interest" description="Disordered" evidence="1">
    <location>
        <begin position="23"/>
        <end position="61"/>
    </location>
</feature>
<name>A0A7W6NUX3_9SPHN</name>
<evidence type="ECO:0000256" key="2">
    <source>
        <dbReference type="SAM" id="Phobius"/>
    </source>
</evidence>
<evidence type="ECO:0000313" key="5">
    <source>
        <dbReference type="EMBL" id="MBB4096518.1"/>
    </source>
</evidence>
<keyword evidence="2" id="KW-1133">Transmembrane helix</keyword>
<sequence length="83" mass="8089">MIRSFVLPVALSLAAVSAVPAFAMDTPPADPGTPGGTSSGGSTASSSGGGSGSPTSIPEPGMIGLFALGTMGVIAARRMRRRN</sequence>
<comment type="caution">
    <text evidence="5">The sequence shown here is derived from an EMBL/GenBank/DDBJ whole genome shotgun (WGS) entry which is preliminary data.</text>
</comment>
<evidence type="ECO:0000256" key="3">
    <source>
        <dbReference type="SAM" id="SignalP"/>
    </source>
</evidence>
<feature type="signal peptide" evidence="3">
    <location>
        <begin position="1"/>
        <end position="23"/>
    </location>
</feature>
<reference evidence="5 6" key="1">
    <citation type="submission" date="2020-08" db="EMBL/GenBank/DDBJ databases">
        <title>Genomic Encyclopedia of Type Strains, Phase IV (KMG-IV): sequencing the most valuable type-strain genomes for metagenomic binning, comparative biology and taxonomic classification.</title>
        <authorList>
            <person name="Goeker M."/>
        </authorList>
    </citation>
    <scope>NUCLEOTIDE SEQUENCE [LARGE SCALE GENOMIC DNA]</scope>
    <source>
        <strain evidence="5 6">DSM 101806</strain>
    </source>
</reference>
<keyword evidence="2" id="KW-0472">Membrane</keyword>
<feature type="domain" description="Ice-binding protein C-terminal" evidence="4">
    <location>
        <begin position="56"/>
        <end position="80"/>
    </location>
</feature>
<dbReference type="AlphaFoldDB" id="A0A7W6NUX3"/>
<accession>A0A7W6NUX3</accession>
<evidence type="ECO:0000313" key="6">
    <source>
        <dbReference type="Proteomes" id="UP000557392"/>
    </source>
</evidence>
<keyword evidence="6" id="KW-1185">Reference proteome</keyword>
<protein>
    <recommendedName>
        <fullName evidence="4">Ice-binding protein C-terminal domain-containing protein</fullName>
    </recommendedName>
</protein>
<dbReference type="Proteomes" id="UP000557392">
    <property type="component" value="Unassembled WGS sequence"/>
</dbReference>
<keyword evidence="3" id="KW-0732">Signal</keyword>
<proteinExistence type="predicted"/>
<dbReference type="NCBIfam" id="TIGR02595">
    <property type="entry name" value="PEP_CTERM"/>
    <property type="match status" value="1"/>
</dbReference>
<organism evidence="5 6">
    <name type="scientific">Sphingomonas kyeonggiensis</name>
    <dbReference type="NCBI Taxonomy" id="1268553"/>
    <lineage>
        <taxon>Bacteria</taxon>
        <taxon>Pseudomonadati</taxon>
        <taxon>Pseudomonadota</taxon>
        <taxon>Alphaproteobacteria</taxon>
        <taxon>Sphingomonadales</taxon>
        <taxon>Sphingomonadaceae</taxon>
        <taxon>Sphingomonas</taxon>
    </lineage>
</organism>
<evidence type="ECO:0000256" key="1">
    <source>
        <dbReference type="SAM" id="MobiDB-lite"/>
    </source>
</evidence>
<dbReference type="EMBL" id="JACIEH010000001">
    <property type="protein sequence ID" value="MBB4096518.1"/>
    <property type="molecule type" value="Genomic_DNA"/>
</dbReference>
<dbReference type="RefSeq" id="WP_183993478.1">
    <property type="nucleotide sequence ID" value="NZ_JACIEH010000001.1"/>
</dbReference>
<feature type="transmembrane region" description="Helical" evidence="2">
    <location>
        <begin position="61"/>
        <end position="79"/>
    </location>
</feature>
<feature type="chain" id="PRO_5031055652" description="Ice-binding protein C-terminal domain-containing protein" evidence="3">
    <location>
        <begin position="24"/>
        <end position="83"/>
    </location>
</feature>
<keyword evidence="2" id="KW-0812">Transmembrane</keyword>